<evidence type="ECO:0000313" key="8">
    <source>
        <dbReference type="Proteomes" id="UP000466442"/>
    </source>
</evidence>
<evidence type="ECO:0000259" key="6">
    <source>
        <dbReference type="PROSITE" id="PS51083"/>
    </source>
</evidence>
<evidence type="ECO:0000313" key="7">
    <source>
        <dbReference type="EMBL" id="KAF6204156.1"/>
    </source>
</evidence>
<evidence type="ECO:0000256" key="3">
    <source>
        <dbReference type="ARBA" id="ARBA00022833"/>
    </source>
</evidence>
<evidence type="ECO:0000256" key="2">
    <source>
        <dbReference type="ARBA" id="ARBA00022771"/>
    </source>
</evidence>
<protein>
    <recommendedName>
        <fullName evidence="6">HIT-type domain-containing protein</fullName>
    </recommendedName>
</protein>
<dbReference type="InterPro" id="IPR039723">
    <property type="entry name" value="Vps71/ZNHIT1"/>
</dbReference>
<evidence type="ECO:0000256" key="5">
    <source>
        <dbReference type="SAM" id="MobiDB-lite"/>
    </source>
</evidence>
<dbReference type="InterPro" id="IPR013087">
    <property type="entry name" value="Znf_C2H2_type"/>
</dbReference>
<feature type="region of interest" description="Disordered" evidence="5">
    <location>
        <begin position="295"/>
        <end position="314"/>
    </location>
</feature>
<proteinExistence type="predicted"/>
<dbReference type="SUPFAM" id="SSF144232">
    <property type="entry name" value="HIT/MYND zinc finger-like"/>
    <property type="match status" value="1"/>
</dbReference>
<accession>A0A8S9X7V9</accession>
<dbReference type="PANTHER" id="PTHR13093">
    <property type="entry name" value="ZINC FINGER HIT DOMAIN CONTAINING PROTEIN 1"/>
    <property type="match status" value="1"/>
</dbReference>
<dbReference type="OrthoDB" id="74807at2759"/>
<feature type="domain" description="HIT-type" evidence="6">
    <location>
        <begin position="118"/>
        <end position="150"/>
    </location>
</feature>
<dbReference type="Pfam" id="PF04438">
    <property type="entry name" value="zf-HIT"/>
    <property type="match status" value="1"/>
</dbReference>
<keyword evidence="1" id="KW-0479">Metal-binding</keyword>
<keyword evidence="3" id="KW-0862">Zinc</keyword>
<dbReference type="GO" id="GO:0006338">
    <property type="term" value="P:chromatin remodeling"/>
    <property type="evidence" value="ECO:0007669"/>
    <property type="project" value="InterPro"/>
</dbReference>
<gene>
    <name evidence="7" type="ORF">GE061_002496</name>
</gene>
<dbReference type="EMBL" id="WIXP02000010">
    <property type="protein sequence ID" value="KAF6204156.1"/>
    <property type="molecule type" value="Genomic_DNA"/>
</dbReference>
<keyword evidence="2 4" id="KW-0863">Zinc-finger</keyword>
<dbReference type="InterPro" id="IPR007529">
    <property type="entry name" value="Znf_HIT"/>
</dbReference>
<keyword evidence="8" id="KW-1185">Reference proteome</keyword>
<dbReference type="PROSITE" id="PS51083">
    <property type="entry name" value="ZF_HIT"/>
    <property type="match status" value="1"/>
</dbReference>
<dbReference type="PROSITE" id="PS00028">
    <property type="entry name" value="ZINC_FINGER_C2H2_1"/>
    <property type="match status" value="1"/>
</dbReference>
<comment type="caution">
    <text evidence="7">The sequence shown here is derived from an EMBL/GenBank/DDBJ whole genome shotgun (WGS) entry which is preliminary data.</text>
</comment>
<dbReference type="GO" id="GO:0008270">
    <property type="term" value="F:zinc ion binding"/>
    <property type="evidence" value="ECO:0007669"/>
    <property type="project" value="UniProtKB-UniRule"/>
</dbReference>
<sequence length="314" mass="36368">MATRGGRESGRLKVQGQRRILDDATRQRRTTQAVEALYNDNFHDDPHGDLVANKKAPKFQDTLNTRKTKKSKGADYYKFKYRKTFGQMIEYEEIVRPEQVHYPDAAAPAPTLPKRNFCCACGFPSSYTCITCGAKFCSIPCQKLHMDTRHLLRVPSRISRVVTKHCPNPSELDVPDWKSRHRATHTLDRPLNFQPDAPAGFPISVRHIPPPFGRRHLRPSFRDVHLHARLINRHVHTRLNLGFLQVRHELPYPGTRLSHGYLHMRHELRRLSIRLSHGYLHIRYKLWHPSTRPDHGHTHTQFGGGHVQPRLDDG</sequence>
<dbReference type="AlphaFoldDB" id="A0A8S9X7V9"/>
<name>A0A8S9X7V9_APOLU</name>
<dbReference type="GO" id="GO:0005634">
    <property type="term" value="C:nucleus"/>
    <property type="evidence" value="ECO:0007669"/>
    <property type="project" value="UniProtKB-ARBA"/>
</dbReference>
<evidence type="ECO:0000256" key="1">
    <source>
        <dbReference type="ARBA" id="ARBA00022723"/>
    </source>
</evidence>
<reference evidence="7" key="1">
    <citation type="journal article" date="2021" name="Mol. Ecol. Resour.">
        <title>Apolygus lucorum genome provides insights into omnivorousness and mesophyll feeding.</title>
        <authorList>
            <person name="Liu Y."/>
            <person name="Liu H."/>
            <person name="Wang H."/>
            <person name="Huang T."/>
            <person name="Liu B."/>
            <person name="Yang B."/>
            <person name="Yin L."/>
            <person name="Li B."/>
            <person name="Zhang Y."/>
            <person name="Zhang S."/>
            <person name="Jiang F."/>
            <person name="Zhang X."/>
            <person name="Ren Y."/>
            <person name="Wang B."/>
            <person name="Wang S."/>
            <person name="Lu Y."/>
            <person name="Wu K."/>
            <person name="Fan W."/>
            <person name="Wang G."/>
        </authorList>
    </citation>
    <scope>NUCLEOTIDE SEQUENCE</scope>
    <source>
        <strain evidence="7">12Hb</strain>
    </source>
</reference>
<organism evidence="7 8">
    <name type="scientific">Apolygus lucorum</name>
    <name type="common">Small green plant bug</name>
    <name type="synonym">Lygocoris lucorum</name>
    <dbReference type="NCBI Taxonomy" id="248454"/>
    <lineage>
        <taxon>Eukaryota</taxon>
        <taxon>Metazoa</taxon>
        <taxon>Ecdysozoa</taxon>
        <taxon>Arthropoda</taxon>
        <taxon>Hexapoda</taxon>
        <taxon>Insecta</taxon>
        <taxon>Pterygota</taxon>
        <taxon>Neoptera</taxon>
        <taxon>Paraneoptera</taxon>
        <taxon>Hemiptera</taxon>
        <taxon>Heteroptera</taxon>
        <taxon>Panheteroptera</taxon>
        <taxon>Cimicomorpha</taxon>
        <taxon>Miridae</taxon>
        <taxon>Mirini</taxon>
        <taxon>Apolygus</taxon>
    </lineage>
</organism>
<evidence type="ECO:0000256" key="4">
    <source>
        <dbReference type="PROSITE-ProRule" id="PRU00453"/>
    </source>
</evidence>
<dbReference type="Proteomes" id="UP000466442">
    <property type="component" value="Unassembled WGS sequence"/>
</dbReference>
<dbReference type="CDD" id="cd21437">
    <property type="entry name" value="zf-HIT_ZNHIT1_like"/>
    <property type="match status" value="1"/>
</dbReference>